<evidence type="ECO:0000256" key="1">
    <source>
        <dbReference type="ARBA" id="ARBA00022553"/>
    </source>
</evidence>
<evidence type="ECO:0000256" key="2">
    <source>
        <dbReference type="PROSITE-ProRule" id="PRU00169"/>
    </source>
</evidence>
<dbReference type="Pfam" id="PF00072">
    <property type="entry name" value="Response_reg"/>
    <property type="match status" value="1"/>
</dbReference>
<gene>
    <name evidence="4" type="ORF">KME07_12210</name>
</gene>
<evidence type="ECO:0000313" key="5">
    <source>
        <dbReference type="Proteomes" id="UP000707356"/>
    </source>
</evidence>
<name>A0A951U4W7_9CYAN</name>
<dbReference type="PANTHER" id="PTHR44591:SF22">
    <property type="entry name" value="CHEY SUBFAMILY"/>
    <property type="match status" value="1"/>
</dbReference>
<reference evidence="4" key="2">
    <citation type="journal article" date="2022" name="Microbiol. Resour. Announc.">
        <title>Metagenome Sequencing to Explore Phylogenomics of Terrestrial Cyanobacteria.</title>
        <authorList>
            <person name="Ward R.D."/>
            <person name="Stajich J.E."/>
            <person name="Johansen J.R."/>
            <person name="Huntemann M."/>
            <person name="Clum A."/>
            <person name="Foster B."/>
            <person name="Foster B."/>
            <person name="Roux S."/>
            <person name="Palaniappan K."/>
            <person name="Varghese N."/>
            <person name="Mukherjee S."/>
            <person name="Reddy T.B.K."/>
            <person name="Daum C."/>
            <person name="Copeland A."/>
            <person name="Chen I.A."/>
            <person name="Ivanova N.N."/>
            <person name="Kyrpides N.C."/>
            <person name="Shapiro N."/>
            <person name="Eloe-Fadrosh E.A."/>
            <person name="Pietrasiak N."/>
        </authorList>
    </citation>
    <scope>NUCLEOTIDE SEQUENCE</scope>
    <source>
        <strain evidence="4">GSE-TBD4-15B</strain>
    </source>
</reference>
<dbReference type="PROSITE" id="PS50110">
    <property type="entry name" value="RESPONSE_REGULATORY"/>
    <property type="match status" value="1"/>
</dbReference>
<dbReference type="InterPro" id="IPR011006">
    <property type="entry name" value="CheY-like_superfamily"/>
</dbReference>
<dbReference type="SUPFAM" id="SSF52172">
    <property type="entry name" value="CheY-like"/>
    <property type="match status" value="1"/>
</dbReference>
<protein>
    <submittedName>
        <fullName evidence="4">Response regulator</fullName>
    </submittedName>
</protein>
<dbReference type="InterPro" id="IPR001789">
    <property type="entry name" value="Sig_transdc_resp-reg_receiver"/>
</dbReference>
<dbReference type="GO" id="GO:0000160">
    <property type="term" value="P:phosphorelay signal transduction system"/>
    <property type="evidence" value="ECO:0007669"/>
    <property type="project" value="InterPro"/>
</dbReference>
<evidence type="ECO:0000259" key="3">
    <source>
        <dbReference type="PROSITE" id="PS50110"/>
    </source>
</evidence>
<dbReference type="InterPro" id="IPR050595">
    <property type="entry name" value="Bact_response_regulator"/>
</dbReference>
<dbReference type="PANTHER" id="PTHR44591">
    <property type="entry name" value="STRESS RESPONSE REGULATOR PROTEIN 1"/>
    <property type="match status" value="1"/>
</dbReference>
<proteinExistence type="predicted"/>
<evidence type="ECO:0000313" key="4">
    <source>
        <dbReference type="EMBL" id="MBW4466184.1"/>
    </source>
</evidence>
<dbReference type="EMBL" id="JAHHHV010000066">
    <property type="protein sequence ID" value="MBW4466184.1"/>
    <property type="molecule type" value="Genomic_DNA"/>
</dbReference>
<organism evidence="4 5">
    <name type="scientific">Pegethrix bostrychoides GSE-TBD4-15B</name>
    <dbReference type="NCBI Taxonomy" id="2839662"/>
    <lineage>
        <taxon>Bacteria</taxon>
        <taxon>Bacillati</taxon>
        <taxon>Cyanobacteriota</taxon>
        <taxon>Cyanophyceae</taxon>
        <taxon>Oculatellales</taxon>
        <taxon>Oculatellaceae</taxon>
        <taxon>Pegethrix</taxon>
    </lineage>
</organism>
<sequence length="127" mass="13688">MTQRLVLVIEDDEPVREIICSCFEDIAGWQVAAASSGQAGLELAESICPDAIVLDLMMPAMDGLMFLQHLRASATRSATDQAVVLLTAKVDLIPSRDLTALGVKGLIAKPFDPMLLTHQVAQLLGWD</sequence>
<feature type="domain" description="Response regulatory" evidence="3">
    <location>
        <begin position="5"/>
        <end position="124"/>
    </location>
</feature>
<keyword evidence="1 2" id="KW-0597">Phosphoprotein</keyword>
<dbReference type="AlphaFoldDB" id="A0A951U4W7"/>
<dbReference type="SMART" id="SM00448">
    <property type="entry name" value="REC"/>
    <property type="match status" value="1"/>
</dbReference>
<dbReference type="Proteomes" id="UP000707356">
    <property type="component" value="Unassembled WGS sequence"/>
</dbReference>
<dbReference type="Gene3D" id="3.40.50.2300">
    <property type="match status" value="1"/>
</dbReference>
<reference evidence="4" key="1">
    <citation type="submission" date="2021-05" db="EMBL/GenBank/DDBJ databases">
        <authorList>
            <person name="Pietrasiak N."/>
            <person name="Ward R."/>
            <person name="Stajich J.E."/>
            <person name="Kurbessoian T."/>
        </authorList>
    </citation>
    <scope>NUCLEOTIDE SEQUENCE</scope>
    <source>
        <strain evidence="4">GSE-TBD4-15B</strain>
    </source>
</reference>
<feature type="modified residue" description="4-aspartylphosphate" evidence="2">
    <location>
        <position position="55"/>
    </location>
</feature>
<accession>A0A951U4W7</accession>
<comment type="caution">
    <text evidence="4">The sequence shown here is derived from an EMBL/GenBank/DDBJ whole genome shotgun (WGS) entry which is preliminary data.</text>
</comment>